<dbReference type="SUPFAM" id="SSF49764">
    <property type="entry name" value="HSP20-like chaperones"/>
    <property type="match status" value="1"/>
</dbReference>
<evidence type="ECO:0000259" key="3">
    <source>
        <dbReference type="PROSITE" id="PS01031"/>
    </source>
</evidence>
<dbReference type="OrthoDB" id="9809760at2"/>
<dbReference type="Proteomes" id="UP000295075">
    <property type="component" value="Unassembled WGS sequence"/>
</dbReference>
<comment type="caution">
    <text evidence="4">The sequence shown here is derived from an EMBL/GenBank/DDBJ whole genome shotgun (WGS) entry which is preliminary data.</text>
</comment>
<sequence>MEEFVRAVRDDFSTGSRWSPPVDLEESDDAFIVEADLPGVARDDLTIDWSGRDLTIHGEVKERDRRGVLRRQTRRTGSFGYTVTLPADIDGDNATADLRDGVLTITAPKTHATKTRRIELSN</sequence>
<feature type="domain" description="SHSP" evidence="3">
    <location>
        <begin position="13"/>
        <end position="122"/>
    </location>
</feature>
<proteinExistence type="inferred from homology"/>
<evidence type="ECO:0000256" key="1">
    <source>
        <dbReference type="PROSITE-ProRule" id="PRU00285"/>
    </source>
</evidence>
<evidence type="ECO:0000313" key="5">
    <source>
        <dbReference type="Proteomes" id="UP000295075"/>
    </source>
</evidence>
<dbReference type="AlphaFoldDB" id="A0A4R4PBJ6"/>
<keyword evidence="5" id="KW-1185">Reference proteome</keyword>
<dbReference type="PANTHER" id="PTHR11527">
    <property type="entry name" value="HEAT-SHOCK PROTEIN 20 FAMILY MEMBER"/>
    <property type="match status" value="1"/>
</dbReference>
<evidence type="ECO:0000313" key="4">
    <source>
        <dbReference type="EMBL" id="TDC17742.1"/>
    </source>
</evidence>
<dbReference type="InterPro" id="IPR031107">
    <property type="entry name" value="Small_HSP"/>
</dbReference>
<evidence type="ECO:0000256" key="2">
    <source>
        <dbReference type="RuleBase" id="RU003616"/>
    </source>
</evidence>
<comment type="similarity">
    <text evidence="1 2">Belongs to the small heat shock protein (HSP20) family.</text>
</comment>
<dbReference type="Pfam" id="PF00011">
    <property type="entry name" value="HSP20"/>
    <property type="match status" value="1"/>
</dbReference>
<accession>A0A4R4PBJ6</accession>
<dbReference type="Gene3D" id="2.60.40.790">
    <property type="match status" value="1"/>
</dbReference>
<dbReference type="PROSITE" id="PS01031">
    <property type="entry name" value="SHSP"/>
    <property type="match status" value="1"/>
</dbReference>
<protein>
    <submittedName>
        <fullName evidence="4">Hsp20/alpha crystallin family protein</fullName>
    </submittedName>
</protein>
<name>A0A4R4PBJ6_9ACTN</name>
<dbReference type="InterPro" id="IPR008978">
    <property type="entry name" value="HSP20-like_chaperone"/>
</dbReference>
<organism evidence="4 5">
    <name type="scientific">Kribbella albertanoniae</name>
    <dbReference type="NCBI Taxonomy" id="1266829"/>
    <lineage>
        <taxon>Bacteria</taxon>
        <taxon>Bacillati</taxon>
        <taxon>Actinomycetota</taxon>
        <taxon>Actinomycetes</taxon>
        <taxon>Propionibacteriales</taxon>
        <taxon>Kribbellaceae</taxon>
        <taxon>Kribbella</taxon>
    </lineage>
</organism>
<dbReference type="EMBL" id="SMKA01000265">
    <property type="protein sequence ID" value="TDC17742.1"/>
    <property type="molecule type" value="Genomic_DNA"/>
</dbReference>
<dbReference type="InterPro" id="IPR002068">
    <property type="entry name" value="A-crystallin/Hsp20_dom"/>
</dbReference>
<reference evidence="4 5" key="1">
    <citation type="submission" date="2019-03" db="EMBL/GenBank/DDBJ databases">
        <title>Draft genome sequences of novel Actinobacteria.</title>
        <authorList>
            <person name="Sahin N."/>
            <person name="Ay H."/>
            <person name="Saygin H."/>
        </authorList>
    </citation>
    <scope>NUCLEOTIDE SEQUENCE [LARGE SCALE GENOMIC DNA]</scope>
    <source>
        <strain evidence="4 5">JCM 30547</strain>
    </source>
</reference>
<gene>
    <name evidence="4" type="ORF">E1261_36495</name>
</gene>
<dbReference type="CDD" id="cd06464">
    <property type="entry name" value="ACD_sHsps-like"/>
    <property type="match status" value="1"/>
</dbReference>